<dbReference type="GO" id="GO:0000908">
    <property type="term" value="F:taurine dioxygenase activity"/>
    <property type="evidence" value="ECO:0007669"/>
    <property type="project" value="UniProtKB-EC"/>
</dbReference>
<dbReference type="Pfam" id="PF02668">
    <property type="entry name" value="TauD"/>
    <property type="match status" value="1"/>
</dbReference>
<keyword evidence="3 8" id="KW-0223">Dioxygenase</keyword>
<sequence length="326" mass="36119">MSVTALRPVAEGQDFTPTRIVVDPVTPLIGAEISGVDLRQPLDAETIAEIRQAINKWRVVFFRDQDISNEQLKAFGRTFGPLTPAHPISEGLDDHPEIWERKVDEYRVRRTENDTGPPSARPPRDYKGWHIDITFVANPNSYSLLHGTEIPAYGGDTLFANLIAAYDGLTPKIQRLIDDLQAVHQTSSYDAGGGARKPRKDGRSTGPFVSLHPLVRVHPETGEKLLFLNPGTTTHIVGLKERESQALLDLLYGELTRPEYAVRFRWSPKALVVWDNQAVAHAGPIDYAHFNLGRTVRRITVAGELPVGPDGFKSQALEGPLFNVLG</sequence>
<reference evidence="8 9" key="1">
    <citation type="submission" date="2024-06" db="EMBL/GenBank/DDBJ databases">
        <title>Genomic Encyclopedia of Type Strains, Phase IV (KMG-IV): sequencing the most valuable type-strain genomes for metagenomic binning, comparative biology and taxonomic classification.</title>
        <authorList>
            <person name="Goeker M."/>
        </authorList>
    </citation>
    <scope>NUCLEOTIDE SEQUENCE [LARGE SCALE GENOMIC DNA]</scope>
    <source>
        <strain evidence="8 9">DSM 17809</strain>
    </source>
</reference>
<dbReference type="Proteomes" id="UP001549110">
    <property type="component" value="Unassembled WGS sequence"/>
</dbReference>
<keyword evidence="9" id="KW-1185">Reference proteome</keyword>
<feature type="region of interest" description="Disordered" evidence="6">
    <location>
        <begin position="187"/>
        <end position="206"/>
    </location>
</feature>
<dbReference type="PANTHER" id="PTHR30468:SF1">
    <property type="entry name" value="ALPHA-KETOGLUTARATE-DEPENDENT SULFONATE DIOXYGENASE"/>
    <property type="match status" value="1"/>
</dbReference>
<evidence type="ECO:0000256" key="1">
    <source>
        <dbReference type="ARBA" id="ARBA00005896"/>
    </source>
</evidence>
<keyword evidence="5" id="KW-0408">Iron</keyword>
<comment type="similarity">
    <text evidence="1">Belongs to the TfdA dioxygenase family.</text>
</comment>
<comment type="caution">
    <text evidence="8">The sequence shown here is derived from an EMBL/GenBank/DDBJ whole genome shotgun (WGS) entry which is preliminary data.</text>
</comment>
<gene>
    <name evidence="8" type="ORF">ABID41_000343</name>
</gene>
<evidence type="ECO:0000313" key="8">
    <source>
        <dbReference type="EMBL" id="MET3525248.1"/>
    </source>
</evidence>
<organism evidence="8 9">
    <name type="scientific">Phenylobacterium koreense</name>
    <dbReference type="NCBI Taxonomy" id="266125"/>
    <lineage>
        <taxon>Bacteria</taxon>
        <taxon>Pseudomonadati</taxon>
        <taxon>Pseudomonadota</taxon>
        <taxon>Alphaproteobacteria</taxon>
        <taxon>Caulobacterales</taxon>
        <taxon>Caulobacteraceae</taxon>
        <taxon>Phenylobacterium</taxon>
    </lineage>
</organism>
<evidence type="ECO:0000256" key="3">
    <source>
        <dbReference type="ARBA" id="ARBA00022964"/>
    </source>
</evidence>
<dbReference type="EMBL" id="JBEPLU010000001">
    <property type="protein sequence ID" value="MET3525248.1"/>
    <property type="molecule type" value="Genomic_DNA"/>
</dbReference>
<evidence type="ECO:0000313" key="9">
    <source>
        <dbReference type="Proteomes" id="UP001549110"/>
    </source>
</evidence>
<dbReference type="InterPro" id="IPR042098">
    <property type="entry name" value="TauD-like_sf"/>
</dbReference>
<feature type="domain" description="TauD/TfdA-like" evidence="7">
    <location>
        <begin position="23"/>
        <end position="299"/>
    </location>
</feature>
<dbReference type="RefSeq" id="WP_331932834.1">
    <property type="nucleotide sequence ID" value="NZ_JBEPLU010000001.1"/>
</dbReference>
<dbReference type="InterPro" id="IPR003819">
    <property type="entry name" value="TauD/TfdA-like"/>
</dbReference>
<dbReference type="SUPFAM" id="SSF51197">
    <property type="entry name" value="Clavaminate synthase-like"/>
    <property type="match status" value="1"/>
</dbReference>
<dbReference type="EC" id="1.14.11.17" evidence="8"/>
<evidence type="ECO:0000259" key="7">
    <source>
        <dbReference type="Pfam" id="PF02668"/>
    </source>
</evidence>
<dbReference type="PANTHER" id="PTHR30468">
    <property type="entry name" value="ALPHA-KETOGLUTARATE-DEPENDENT SULFONATE DIOXYGENASE"/>
    <property type="match status" value="1"/>
</dbReference>
<protein>
    <submittedName>
        <fullName evidence="8">Taurine dioxygenase</fullName>
        <ecNumber evidence="8">1.14.11.17</ecNumber>
    </submittedName>
</protein>
<keyword evidence="4 8" id="KW-0560">Oxidoreductase</keyword>
<evidence type="ECO:0000256" key="5">
    <source>
        <dbReference type="ARBA" id="ARBA00023004"/>
    </source>
</evidence>
<name>A0ABV2EE00_9CAUL</name>
<keyword evidence="2" id="KW-0479">Metal-binding</keyword>
<dbReference type="InterPro" id="IPR051323">
    <property type="entry name" value="AtsK-like"/>
</dbReference>
<evidence type="ECO:0000256" key="4">
    <source>
        <dbReference type="ARBA" id="ARBA00023002"/>
    </source>
</evidence>
<proteinExistence type="inferred from homology"/>
<accession>A0ABV2EE00</accession>
<evidence type="ECO:0000256" key="2">
    <source>
        <dbReference type="ARBA" id="ARBA00022723"/>
    </source>
</evidence>
<evidence type="ECO:0000256" key="6">
    <source>
        <dbReference type="SAM" id="MobiDB-lite"/>
    </source>
</evidence>
<dbReference type="Gene3D" id="3.60.130.10">
    <property type="entry name" value="Clavaminate synthase-like"/>
    <property type="match status" value="1"/>
</dbReference>